<evidence type="ECO:0000313" key="4">
    <source>
        <dbReference type="Proteomes" id="UP000010473"/>
    </source>
</evidence>
<feature type="repeat" description="TPR" evidence="1">
    <location>
        <begin position="139"/>
        <end position="172"/>
    </location>
</feature>
<dbReference type="GO" id="GO:0016757">
    <property type="term" value="F:glycosyltransferase activity"/>
    <property type="evidence" value="ECO:0007669"/>
    <property type="project" value="InterPro"/>
</dbReference>
<feature type="repeat" description="TPR" evidence="1">
    <location>
        <begin position="241"/>
        <end position="274"/>
    </location>
</feature>
<keyword evidence="4" id="KW-1185">Reference proteome</keyword>
<dbReference type="Gene3D" id="1.25.40.10">
    <property type="entry name" value="Tetratricopeptide repeat domain"/>
    <property type="match status" value="5"/>
</dbReference>
<dbReference type="InterPro" id="IPR049625">
    <property type="entry name" value="Glyco_transf_61_cat"/>
</dbReference>
<feature type="domain" description="Glycosyltransferase 61 catalytic" evidence="2">
    <location>
        <begin position="658"/>
        <end position="833"/>
    </location>
</feature>
<gene>
    <name evidence="3" type="ordered locus">Sta7437_2172</name>
</gene>
<dbReference type="SUPFAM" id="SSF48452">
    <property type="entry name" value="TPR-like"/>
    <property type="match status" value="3"/>
</dbReference>
<dbReference type="HOGENOM" id="CLU_012615_0_0_3"/>
<name>K9XUG5_STAC7</name>
<dbReference type="STRING" id="111780.Sta7437_2172"/>
<evidence type="ECO:0000259" key="2">
    <source>
        <dbReference type="Pfam" id="PF04577"/>
    </source>
</evidence>
<dbReference type="AlphaFoldDB" id="K9XUG5"/>
<dbReference type="EMBL" id="CP003653">
    <property type="protein sequence ID" value="AFZ35721.1"/>
    <property type="molecule type" value="Genomic_DNA"/>
</dbReference>
<dbReference type="PANTHER" id="PTHR12558:SF13">
    <property type="entry name" value="CELL DIVISION CYCLE PROTEIN 27 HOMOLOG"/>
    <property type="match status" value="1"/>
</dbReference>
<dbReference type="PANTHER" id="PTHR12558">
    <property type="entry name" value="CELL DIVISION CYCLE 16,23,27"/>
    <property type="match status" value="1"/>
</dbReference>
<feature type="repeat" description="TPR" evidence="1">
    <location>
        <begin position="37"/>
        <end position="70"/>
    </location>
</feature>
<dbReference type="OrthoDB" id="182122at2"/>
<dbReference type="eggNOG" id="COG4421">
    <property type="taxonomic scope" value="Bacteria"/>
</dbReference>
<feature type="repeat" description="TPR" evidence="1">
    <location>
        <begin position="71"/>
        <end position="104"/>
    </location>
</feature>
<organism evidence="3 4">
    <name type="scientific">Stanieria cyanosphaera (strain ATCC 29371 / PCC 7437)</name>
    <dbReference type="NCBI Taxonomy" id="111780"/>
    <lineage>
        <taxon>Bacteria</taxon>
        <taxon>Bacillati</taxon>
        <taxon>Cyanobacteriota</taxon>
        <taxon>Cyanophyceae</taxon>
        <taxon>Pleurocapsales</taxon>
        <taxon>Dermocarpellaceae</taxon>
        <taxon>Stanieria</taxon>
    </lineage>
</organism>
<proteinExistence type="predicted"/>
<dbReference type="SMART" id="SM00028">
    <property type="entry name" value="TPR"/>
    <property type="match status" value="12"/>
</dbReference>
<sequence length="900" mass="103741">MRGELSIQTIKSYLNQGQWSTVIAVCTEALQHNPSRLELYPLLGKAFAHQGKWDNAIAAYQQVLDTQLDQAEIHAELGLLYTKQHKLVKAAWHYQQALTLKPDWDQLQYNLAVVLHQLGDWQGAIAAYRRTIALKPGYAAVYFNLGVLYDQRTQLTEAIENYYQAIKLQPNYIKAYSNLGSIFAKQKKLNAAIEIYQQGLKLDPTWGTLHNNLGQVFWFNEQPDRALASFETAVIVEPNMALAHHNLGKLWQQQGNFNNAIAHYQKVIELEPNNIWAYSHCADALLTQGNLQLAVDYLRKAIALQPIFVKTYCQRVQSVQPKDLLEQAKFTCARFLEALQQKLEYEQVYEFFWQTYFYLGEILFEYGGIKQAEIYFQQALQIKPREVELYLRLGNCLAKQKKLDAAITIYQMGLTLQPNHPQICFQLGKILERQQQAEQAISYYETVLQQQLDENVESWQQLPNLFPSDHNLIQLPQQIYYDTQAWIRDCELDDFNYVQVPWEGTKSIKTNKEISQPELISLTEREELEANCAGVNCSVCMSKLIEQFKPVQISRNAYQCSELTTSIDTPQPFVVNIPEARAWIAPQKNEWIICNAIAVMTPDGYLLGDLSRHYPWFLPGCPYQKRRSHTIFSLDEMPTLESLEGTVVLLSGLAGHVYYHWMIDILPRIEILRRSGIDLNRIDWFVVNNFDRPFQRETLNLLGIPAAKIIPSDRHSYLQAQELIVPSFPGYLDWVPFETIKFLRQIFLPQIDLAHHRYPDLVYISRAQARGRQVINETEVTDLLNQLGFKTVFLEKMSVLEQVALFAHAKVIVSPHGSSLTNLVFCNPGVTVVELFSPHYVRTDYWIISQQLQLKHYYSIGDSFDCSTLRHLMYQNSLTEDILVNLSSLKSILKVVGLIN</sequence>
<dbReference type="InterPro" id="IPR006597">
    <property type="entry name" value="Sel1-like"/>
</dbReference>
<evidence type="ECO:0000313" key="3">
    <source>
        <dbReference type="EMBL" id="AFZ35721.1"/>
    </source>
</evidence>
<dbReference type="SMART" id="SM00671">
    <property type="entry name" value="SEL1"/>
    <property type="match status" value="5"/>
</dbReference>
<dbReference type="RefSeq" id="WP_015193389.1">
    <property type="nucleotide sequence ID" value="NC_019748.1"/>
</dbReference>
<protein>
    <submittedName>
        <fullName evidence="3">Glycosyltransferase AER61, uncharacterized</fullName>
    </submittedName>
</protein>
<accession>K9XUG5</accession>
<feature type="repeat" description="TPR" evidence="1">
    <location>
        <begin position="207"/>
        <end position="240"/>
    </location>
</feature>
<dbReference type="Proteomes" id="UP000010473">
    <property type="component" value="Chromosome"/>
</dbReference>
<dbReference type="PROSITE" id="PS50005">
    <property type="entry name" value="TPR"/>
    <property type="match status" value="9"/>
</dbReference>
<dbReference type="InterPro" id="IPR011990">
    <property type="entry name" value="TPR-like_helical_dom_sf"/>
</dbReference>
<dbReference type="Pfam" id="PF14559">
    <property type="entry name" value="TPR_19"/>
    <property type="match status" value="1"/>
</dbReference>
<evidence type="ECO:0000256" key="1">
    <source>
        <dbReference type="PROSITE-ProRule" id="PRU00339"/>
    </source>
</evidence>
<reference evidence="4" key="1">
    <citation type="journal article" date="2013" name="Proc. Natl. Acad. Sci. U.S.A.">
        <title>Improving the coverage of the cyanobacterial phylum using diversity-driven genome sequencing.</title>
        <authorList>
            <person name="Shih P.M."/>
            <person name="Wu D."/>
            <person name="Latifi A."/>
            <person name="Axen S.D."/>
            <person name="Fewer D.P."/>
            <person name="Talla E."/>
            <person name="Calteau A."/>
            <person name="Cai F."/>
            <person name="Tandeau de Marsac N."/>
            <person name="Rippka R."/>
            <person name="Herdman M."/>
            <person name="Sivonen K."/>
            <person name="Coursin T."/>
            <person name="Laurent T."/>
            <person name="Goodwin L."/>
            <person name="Nolan M."/>
            <person name="Davenport K.W."/>
            <person name="Han C.S."/>
            <person name="Rubin E.M."/>
            <person name="Eisen J.A."/>
            <person name="Woyke T."/>
            <person name="Gugger M."/>
            <person name="Kerfeld C.A."/>
        </authorList>
    </citation>
    <scope>NUCLEOTIDE SEQUENCE [LARGE SCALE GENOMIC DNA]</scope>
    <source>
        <strain evidence="4">ATCC 29371 / PCC 7437</strain>
    </source>
</reference>
<dbReference type="Pfam" id="PF04577">
    <property type="entry name" value="Glyco_transf_61"/>
    <property type="match status" value="1"/>
</dbReference>
<feature type="repeat" description="TPR" evidence="1">
    <location>
        <begin position="353"/>
        <end position="386"/>
    </location>
</feature>
<feature type="repeat" description="TPR" evidence="1">
    <location>
        <begin position="387"/>
        <end position="420"/>
    </location>
</feature>
<feature type="repeat" description="TPR" evidence="1">
    <location>
        <begin position="105"/>
        <end position="138"/>
    </location>
</feature>
<dbReference type="KEGG" id="scs:Sta7437_2172"/>
<dbReference type="Pfam" id="PF13414">
    <property type="entry name" value="TPR_11"/>
    <property type="match status" value="4"/>
</dbReference>
<feature type="repeat" description="TPR" evidence="1">
    <location>
        <begin position="173"/>
        <end position="206"/>
    </location>
</feature>
<dbReference type="PROSITE" id="PS50293">
    <property type="entry name" value="TPR_REGION"/>
    <property type="match status" value="3"/>
</dbReference>
<keyword evidence="1" id="KW-0802">TPR repeat</keyword>
<dbReference type="InterPro" id="IPR019734">
    <property type="entry name" value="TPR_rpt"/>
</dbReference>
<dbReference type="eggNOG" id="COG0457">
    <property type="taxonomic scope" value="Bacteria"/>
</dbReference>